<organism evidence="1 2">
    <name type="scientific">Zhongshania aquimaris</name>
    <dbReference type="NCBI Taxonomy" id="2857107"/>
    <lineage>
        <taxon>Bacteria</taxon>
        <taxon>Pseudomonadati</taxon>
        <taxon>Pseudomonadota</taxon>
        <taxon>Gammaproteobacteria</taxon>
        <taxon>Cellvibrionales</taxon>
        <taxon>Spongiibacteraceae</taxon>
        <taxon>Zhongshania</taxon>
    </lineage>
</organism>
<dbReference type="EMBL" id="JAHWDQ010000001">
    <property type="protein sequence ID" value="MBW2940146.1"/>
    <property type="molecule type" value="Genomic_DNA"/>
</dbReference>
<accession>A0ABS6VPG4</accession>
<proteinExistence type="predicted"/>
<reference evidence="1" key="1">
    <citation type="submission" date="2021-07" db="EMBL/GenBank/DDBJ databases">
        <title>Zhongshania sp. CAU 1632 isolated from seawater.</title>
        <authorList>
            <person name="Kim W."/>
        </authorList>
    </citation>
    <scope>NUCLEOTIDE SEQUENCE</scope>
    <source>
        <strain evidence="1">CAU 1632</strain>
    </source>
</reference>
<evidence type="ECO:0000313" key="1">
    <source>
        <dbReference type="EMBL" id="MBW2940146.1"/>
    </source>
</evidence>
<comment type="caution">
    <text evidence="1">The sequence shown here is derived from an EMBL/GenBank/DDBJ whole genome shotgun (WGS) entry which is preliminary data.</text>
</comment>
<keyword evidence="2" id="KW-1185">Reference proteome</keyword>
<gene>
    <name evidence="1" type="ORF">KXJ70_05130</name>
</gene>
<name>A0ABS6VPG4_9GAMM</name>
<dbReference type="Proteomes" id="UP001166291">
    <property type="component" value="Unassembled WGS sequence"/>
</dbReference>
<evidence type="ECO:0000313" key="2">
    <source>
        <dbReference type="Proteomes" id="UP001166291"/>
    </source>
</evidence>
<protein>
    <submittedName>
        <fullName evidence="1">Uncharacterized protein</fullName>
    </submittedName>
</protein>
<sequence length="317" mass="35682">MSAANPDLLVESPSDHSHWIDSACFYLSVPELRLHGIIFYFFRPNLNLLTGGPIIWDPSGQTALDCLHYNFSQYQPIPKPAQKFNFEAANSLQVTTLEPQTRYALTYAFGGLEFELEWQATAPLHAAPTSTSKQDDPPSFHAEQAGHMTGWLKIEGQRIPVDCTSLRDVSYGVRDYAKIYPGAYCWGSSGPDVFQTLSMGREKEQKILSGFLQQDGETARLVEGVRRIDSYSQYGAKRVTIDAIDALGRRLHAEGQLDDGLLFSGNTTHTVVWSFTEWDWNERQCWGDNQEFYPAPTFRRMARGEISPAELSTIKQA</sequence>
<dbReference type="RefSeq" id="WP_219042366.1">
    <property type="nucleotide sequence ID" value="NZ_JAHWDQ010000001.1"/>
</dbReference>